<feature type="region of interest" description="Disordered" evidence="1">
    <location>
        <begin position="285"/>
        <end position="368"/>
    </location>
</feature>
<reference evidence="2 3" key="1">
    <citation type="submission" date="2024-04" db="EMBL/GenBank/DDBJ databases">
        <title>The reference genome of an endangered Asteraceae, Deinandra increscens subsp. villosa, native to the Central Coast of California.</title>
        <authorList>
            <person name="Guilliams M."/>
            <person name="Hasenstab-Lehman K."/>
            <person name="Meyer R."/>
            <person name="Mcevoy S."/>
        </authorList>
    </citation>
    <scope>NUCLEOTIDE SEQUENCE [LARGE SCALE GENOMIC DNA]</scope>
    <source>
        <tissue evidence="2">Leaf</tissue>
    </source>
</reference>
<feature type="region of interest" description="Disordered" evidence="1">
    <location>
        <begin position="645"/>
        <end position="665"/>
    </location>
</feature>
<evidence type="ECO:0000313" key="3">
    <source>
        <dbReference type="Proteomes" id="UP001408789"/>
    </source>
</evidence>
<dbReference type="PANTHER" id="PTHR46422">
    <property type="entry name" value="SERINE/THREONINE-PROTEIN PHOSPHATASE BSL3"/>
    <property type="match status" value="1"/>
</dbReference>
<gene>
    <name evidence="2" type="ORF">SSX86_006295</name>
</gene>
<dbReference type="Proteomes" id="UP001408789">
    <property type="component" value="Unassembled WGS sequence"/>
</dbReference>
<proteinExistence type="predicted"/>
<comment type="caution">
    <text evidence="2">The sequence shown here is derived from an EMBL/GenBank/DDBJ whole genome shotgun (WGS) entry which is preliminary data.</text>
</comment>
<keyword evidence="3" id="KW-1185">Reference proteome</keyword>
<sequence>MLVPNNDFADSIGATLGAIAAFLVGKTIGRAYALECPLHSFLTMIYRQINGLGQMVYNAKSQITPFGEPPTPRAAHVATAVGTVVVIQGGIGLISLSAAEDLHVLDCIQQRPWWHRIFSPEAACEVIEAEMHSHVFFEEKPDIWMVMEHIERLKDVFGLMEVAKKNVVKALSETYQKFPDIEEVKRYTEMYNSQYKDPMKIMNTNKGNENDKNEEDVVIKKTEEVAALGNAKKKNKPKKVVDITMPSFDMGFDSSQSSPDCTEGAKGEKTTQVGDMVEMYMGVVGKSIQDEQKKEEMANDKEEGRESRSKTVKAEKTKKLKNVEASKKTENNDKNITGKHVQEKESKEGKSGVQSGGAENTSNPAKVVKTVETDIVGPSRDSDKADRTEGEISTFEGQEFETGMVEINKQLDIRQRLVWQYVMACTETKNRGDKESNTKEGSELMPTKEGDGEDIRRGFMQKRFKKNLLKLGDGGEEMVDMNMYKTIVVPKHVLWSHLQSIGHPKALSISAAKPRVLETVCASKEEYIDCGIYAMRNMETYIGRTGGFDSGFSSNVNQRQAQVLNLRMRYCSRILMSQANTIINRVKKNSVSTARNIDRISKDTSDMKSARQVSKFVKRLEDEFAEIGKVLEKIQGEVSAKEVSKQESKKLQLKAGGKGKRVTFA</sequence>
<feature type="compositionally biased region" description="Basic and acidic residues" evidence="1">
    <location>
        <begin position="340"/>
        <end position="350"/>
    </location>
</feature>
<evidence type="ECO:0000313" key="2">
    <source>
        <dbReference type="EMBL" id="KAK9073701.1"/>
    </source>
</evidence>
<evidence type="ECO:0000256" key="1">
    <source>
        <dbReference type="SAM" id="MobiDB-lite"/>
    </source>
</evidence>
<dbReference type="EMBL" id="JBCNJP010000008">
    <property type="protein sequence ID" value="KAK9073701.1"/>
    <property type="molecule type" value="Genomic_DNA"/>
</dbReference>
<feature type="compositionally biased region" description="Basic and acidic residues" evidence="1">
    <location>
        <begin position="288"/>
        <end position="333"/>
    </location>
</feature>
<dbReference type="AlphaFoldDB" id="A0AAP0DFS5"/>
<name>A0AAP0DFS5_9ASTR</name>
<feature type="region of interest" description="Disordered" evidence="1">
    <location>
        <begin position="249"/>
        <end position="272"/>
    </location>
</feature>
<dbReference type="PANTHER" id="PTHR46422:SF4">
    <property type="entry name" value="SERINE_THREONINE-PROTEIN PHOSPHATASE BSL3"/>
    <property type="match status" value="1"/>
</dbReference>
<protein>
    <submittedName>
        <fullName evidence="2">Uncharacterized protein</fullName>
    </submittedName>
</protein>
<organism evidence="2 3">
    <name type="scientific">Deinandra increscens subsp. villosa</name>
    <dbReference type="NCBI Taxonomy" id="3103831"/>
    <lineage>
        <taxon>Eukaryota</taxon>
        <taxon>Viridiplantae</taxon>
        <taxon>Streptophyta</taxon>
        <taxon>Embryophyta</taxon>
        <taxon>Tracheophyta</taxon>
        <taxon>Spermatophyta</taxon>
        <taxon>Magnoliopsida</taxon>
        <taxon>eudicotyledons</taxon>
        <taxon>Gunneridae</taxon>
        <taxon>Pentapetalae</taxon>
        <taxon>asterids</taxon>
        <taxon>campanulids</taxon>
        <taxon>Asterales</taxon>
        <taxon>Asteraceae</taxon>
        <taxon>Asteroideae</taxon>
        <taxon>Heliantheae alliance</taxon>
        <taxon>Madieae</taxon>
        <taxon>Madiinae</taxon>
        <taxon>Deinandra</taxon>
    </lineage>
</organism>
<accession>A0AAP0DFS5</accession>
<feature type="region of interest" description="Disordered" evidence="1">
    <location>
        <begin position="431"/>
        <end position="453"/>
    </location>
</feature>